<dbReference type="PANTHER" id="PTHR43685:SF5">
    <property type="entry name" value="GLYCOSYLTRANSFERASE EPSE-RELATED"/>
    <property type="match status" value="1"/>
</dbReference>
<dbReference type="PANTHER" id="PTHR43685">
    <property type="entry name" value="GLYCOSYLTRANSFERASE"/>
    <property type="match status" value="1"/>
</dbReference>
<dbReference type="Pfam" id="PF00535">
    <property type="entry name" value="Glycos_transf_2"/>
    <property type="match status" value="1"/>
</dbReference>
<evidence type="ECO:0000259" key="4">
    <source>
        <dbReference type="Pfam" id="PF00535"/>
    </source>
</evidence>
<feature type="domain" description="Glycosyltransferase 2-like" evidence="4">
    <location>
        <begin position="183"/>
        <end position="290"/>
    </location>
</feature>
<dbReference type="GO" id="GO:0016757">
    <property type="term" value="F:glycosyltransferase activity"/>
    <property type="evidence" value="ECO:0007669"/>
    <property type="project" value="UniProtKB-KW"/>
</dbReference>
<gene>
    <name evidence="5" type="ORF">CHH67_13850</name>
</gene>
<dbReference type="OrthoDB" id="396512at2"/>
<evidence type="ECO:0000313" key="6">
    <source>
        <dbReference type="Proteomes" id="UP000215596"/>
    </source>
</evidence>
<protein>
    <recommendedName>
        <fullName evidence="4">Glycosyltransferase 2-like domain-containing protein</fullName>
    </recommendedName>
</protein>
<dbReference type="AlphaFoldDB" id="A0A268ERT1"/>
<comment type="caution">
    <text evidence="5">The sequence shown here is derived from an EMBL/GenBank/DDBJ whole genome shotgun (WGS) entry which is preliminary data.</text>
</comment>
<accession>A0A268ERT1</accession>
<keyword evidence="2" id="KW-0328">Glycosyltransferase</keyword>
<dbReference type="Gene3D" id="3.90.550.10">
    <property type="entry name" value="Spore Coat Polysaccharide Biosynthesis Protein SpsA, Chain A"/>
    <property type="match status" value="1"/>
</dbReference>
<dbReference type="InterPro" id="IPR050834">
    <property type="entry name" value="Glycosyltransf_2"/>
</dbReference>
<dbReference type="InterPro" id="IPR001173">
    <property type="entry name" value="Glyco_trans_2-like"/>
</dbReference>
<keyword evidence="3" id="KW-0808">Transferase</keyword>
<dbReference type="CDD" id="cd00761">
    <property type="entry name" value="Glyco_tranf_GTA_type"/>
    <property type="match status" value="1"/>
</dbReference>
<evidence type="ECO:0000256" key="2">
    <source>
        <dbReference type="ARBA" id="ARBA00022676"/>
    </source>
</evidence>
<organism evidence="5 6">
    <name type="scientific">Paenibacillus campinasensis</name>
    <dbReference type="NCBI Taxonomy" id="66347"/>
    <lineage>
        <taxon>Bacteria</taxon>
        <taxon>Bacillati</taxon>
        <taxon>Bacillota</taxon>
        <taxon>Bacilli</taxon>
        <taxon>Bacillales</taxon>
        <taxon>Paenibacillaceae</taxon>
        <taxon>Paenibacillus</taxon>
    </lineage>
</organism>
<sequence>MNSCSRLISRPGGFTPQDTAAYRQRLLEEALHSRSEWLRWDNGSVLLDRHAEVHFPGKLPGPAEAVCMTLNKTPLYWRRCWLIERLRLWNSRLPAARFLPFDLMPADNQAMLELGAPPPAGMNEEGLTSRRRGHGHRKHSAFLPAGGHPQELGHILPVLQAASAFNAQSIGTADKAGRPPSVSVLMSVHNMQDTLGWSIRSVLAQTMPDWELLVGDDGSTDGSSLEAMFYDDSRIRCFSYARNRGKASVMRGLLKEARGRYIVELDGDDWLSPEALFQLKTALDENRAAGMATACCGLWIRSRSFGPLWKGTVDSSRWLHPDGKLQSADSGAPPLVPRMYRKTALEAVGGWYAREDLLGRIFEDIDLTHRLLRQSPLAWTPGVLYHRVLHGRSISQQHRDLFPLWRKFHSCPDTKGLEALPITNDP</sequence>
<dbReference type="Proteomes" id="UP000215596">
    <property type="component" value="Unassembled WGS sequence"/>
</dbReference>
<evidence type="ECO:0000256" key="3">
    <source>
        <dbReference type="ARBA" id="ARBA00022679"/>
    </source>
</evidence>
<dbReference type="EMBL" id="NPBY01000044">
    <property type="protein sequence ID" value="PAD75823.1"/>
    <property type="molecule type" value="Genomic_DNA"/>
</dbReference>
<name>A0A268ERT1_9BACL</name>
<evidence type="ECO:0000313" key="5">
    <source>
        <dbReference type="EMBL" id="PAD75823.1"/>
    </source>
</evidence>
<proteinExistence type="inferred from homology"/>
<comment type="similarity">
    <text evidence="1">Belongs to the glycosyltransferase 2 family.</text>
</comment>
<evidence type="ECO:0000256" key="1">
    <source>
        <dbReference type="ARBA" id="ARBA00006739"/>
    </source>
</evidence>
<dbReference type="SUPFAM" id="SSF53448">
    <property type="entry name" value="Nucleotide-diphospho-sugar transferases"/>
    <property type="match status" value="1"/>
</dbReference>
<reference evidence="5 6" key="1">
    <citation type="submission" date="2017-07" db="EMBL/GenBank/DDBJ databases">
        <title>Isolation and whole genome analysis of endospore-forming bacteria from heroin.</title>
        <authorList>
            <person name="Kalinowski J."/>
            <person name="Ahrens B."/>
            <person name="Al-Dilaimi A."/>
            <person name="Winkler A."/>
            <person name="Wibberg D."/>
            <person name="Schleenbecker U."/>
            <person name="Ruckert C."/>
            <person name="Wolfel R."/>
            <person name="Grass G."/>
        </authorList>
    </citation>
    <scope>NUCLEOTIDE SEQUENCE [LARGE SCALE GENOMIC DNA]</scope>
    <source>
        <strain evidence="5 6">7537-G1</strain>
    </source>
</reference>
<dbReference type="InterPro" id="IPR029044">
    <property type="entry name" value="Nucleotide-diphossugar_trans"/>
</dbReference>